<evidence type="ECO:0000256" key="2">
    <source>
        <dbReference type="ARBA" id="ARBA00023015"/>
    </source>
</evidence>
<evidence type="ECO:0000256" key="3">
    <source>
        <dbReference type="ARBA" id="ARBA00023163"/>
    </source>
</evidence>
<feature type="region of interest" description="Disordered" evidence="5">
    <location>
        <begin position="102"/>
        <end position="127"/>
    </location>
</feature>
<dbReference type="RefSeq" id="XP_058345334.1">
    <property type="nucleotide sequence ID" value="XM_058483945.1"/>
</dbReference>
<dbReference type="InterPro" id="IPR011598">
    <property type="entry name" value="bHLH_dom"/>
</dbReference>
<dbReference type="GO" id="GO:0000978">
    <property type="term" value="F:RNA polymerase II cis-regulatory region sequence-specific DNA binding"/>
    <property type="evidence" value="ECO:0007669"/>
    <property type="project" value="TreeGrafter"/>
</dbReference>
<proteinExistence type="predicted"/>
<dbReference type="EMBL" id="JARTCD010000013">
    <property type="protein sequence ID" value="KAJ8660421.1"/>
    <property type="molecule type" value="Genomic_DNA"/>
</dbReference>
<dbReference type="PROSITE" id="PS50888">
    <property type="entry name" value="BHLH"/>
    <property type="match status" value="1"/>
</dbReference>
<dbReference type="Pfam" id="PF00010">
    <property type="entry name" value="HLH"/>
    <property type="match status" value="1"/>
</dbReference>
<feature type="domain" description="BHLH" evidence="6">
    <location>
        <begin position="30"/>
        <end position="94"/>
    </location>
</feature>
<feature type="region of interest" description="Disordered" evidence="5">
    <location>
        <begin position="1"/>
        <end position="49"/>
    </location>
</feature>
<dbReference type="GO" id="GO:0046983">
    <property type="term" value="F:protein dimerization activity"/>
    <property type="evidence" value="ECO:0007669"/>
    <property type="project" value="InterPro"/>
</dbReference>
<feature type="compositionally biased region" description="Low complexity" evidence="5">
    <location>
        <begin position="102"/>
        <end position="117"/>
    </location>
</feature>
<comment type="caution">
    <text evidence="7">The sequence shown here is derived from an EMBL/GenBank/DDBJ whole genome shotgun (WGS) entry which is preliminary data.</text>
</comment>
<protein>
    <recommendedName>
        <fullName evidence="6">BHLH domain-containing protein</fullName>
    </recommendedName>
</protein>
<dbReference type="PANTHER" id="PTHR46117">
    <property type="entry name" value="FI24210P1"/>
    <property type="match status" value="1"/>
</dbReference>
<keyword evidence="4" id="KW-0539">Nucleus</keyword>
<evidence type="ECO:0000313" key="8">
    <source>
        <dbReference type="Proteomes" id="UP001234581"/>
    </source>
</evidence>
<comment type="subcellular location">
    <subcellularLocation>
        <location evidence="1">Nucleus</location>
    </subcellularLocation>
</comment>
<dbReference type="Proteomes" id="UP001234581">
    <property type="component" value="Unassembled WGS sequence"/>
</dbReference>
<evidence type="ECO:0000259" key="6">
    <source>
        <dbReference type="PROSITE" id="PS50888"/>
    </source>
</evidence>
<keyword evidence="2" id="KW-0805">Transcription regulation</keyword>
<evidence type="ECO:0000313" key="7">
    <source>
        <dbReference type="EMBL" id="KAJ8660421.1"/>
    </source>
</evidence>
<keyword evidence="8" id="KW-1185">Reference proteome</keyword>
<dbReference type="GeneID" id="83211292"/>
<feature type="compositionally biased region" description="Basic and acidic residues" evidence="5">
    <location>
        <begin position="37"/>
        <end position="49"/>
    </location>
</feature>
<evidence type="ECO:0000256" key="4">
    <source>
        <dbReference type="ARBA" id="ARBA00023242"/>
    </source>
</evidence>
<keyword evidence="3" id="KW-0804">Transcription</keyword>
<evidence type="ECO:0000256" key="1">
    <source>
        <dbReference type="ARBA" id="ARBA00004123"/>
    </source>
</evidence>
<reference evidence="7 8" key="1">
    <citation type="submission" date="2023-03" db="EMBL/GenBank/DDBJ databases">
        <title>Genome sequence of Lichtheimia ornata CBS 291.66.</title>
        <authorList>
            <person name="Mohabir J.T."/>
            <person name="Shea T.P."/>
            <person name="Kurbessoian T."/>
            <person name="Berby B."/>
            <person name="Fontaine J."/>
            <person name="Livny J."/>
            <person name="Gnirke A."/>
            <person name="Stajich J.E."/>
            <person name="Cuomo C.A."/>
        </authorList>
    </citation>
    <scope>NUCLEOTIDE SEQUENCE [LARGE SCALE GENOMIC DNA]</scope>
    <source>
        <strain evidence="7">CBS 291.66</strain>
    </source>
</reference>
<dbReference type="InterPro" id="IPR036638">
    <property type="entry name" value="HLH_DNA-bd_sf"/>
</dbReference>
<accession>A0AAD7V8K5</accession>
<organism evidence="7 8">
    <name type="scientific">Lichtheimia ornata</name>
    <dbReference type="NCBI Taxonomy" id="688661"/>
    <lineage>
        <taxon>Eukaryota</taxon>
        <taxon>Fungi</taxon>
        <taxon>Fungi incertae sedis</taxon>
        <taxon>Mucoromycota</taxon>
        <taxon>Mucoromycotina</taxon>
        <taxon>Mucoromycetes</taxon>
        <taxon>Mucorales</taxon>
        <taxon>Lichtheimiaceae</taxon>
        <taxon>Lichtheimia</taxon>
    </lineage>
</organism>
<dbReference type="SMART" id="SM00353">
    <property type="entry name" value="HLH"/>
    <property type="match status" value="1"/>
</dbReference>
<evidence type="ECO:0000256" key="5">
    <source>
        <dbReference type="SAM" id="MobiDB-lite"/>
    </source>
</evidence>
<dbReference type="SUPFAM" id="SSF47459">
    <property type="entry name" value="HLH, helix-loop-helix DNA-binding domain"/>
    <property type="match status" value="1"/>
</dbReference>
<dbReference type="AlphaFoldDB" id="A0AAD7V8K5"/>
<dbReference type="Gene3D" id="4.10.280.10">
    <property type="entry name" value="Helix-loop-helix DNA-binding domain"/>
    <property type="match status" value="1"/>
</dbReference>
<sequence>MSSPPLPPSSPSTSDNMISSQQQQQQQQKKQRTLHSSIEKRRRERINDKIQQLKEMVPACNPYSEKNPIAGPSLYQPLHKLTILQAAIEYIEEMHQKLLDAAAAASSSSPDSAAATPSHHHHHHHHLLDDPKIIQVIEHAQQCANGSASSGSYRKILE</sequence>
<dbReference type="GO" id="GO:0000981">
    <property type="term" value="F:DNA-binding transcription factor activity, RNA polymerase II-specific"/>
    <property type="evidence" value="ECO:0007669"/>
    <property type="project" value="TreeGrafter"/>
</dbReference>
<gene>
    <name evidence="7" type="ORF">O0I10_003879</name>
</gene>
<name>A0AAD7V8K5_9FUNG</name>
<dbReference type="GO" id="GO:0005634">
    <property type="term" value="C:nucleus"/>
    <property type="evidence" value="ECO:0007669"/>
    <property type="project" value="UniProtKB-SubCell"/>
</dbReference>
<dbReference type="InterPro" id="IPR051732">
    <property type="entry name" value="USF"/>
</dbReference>
<dbReference type="PANTHER" id="PTHR46117:SF3">
    <property type="entry name" value="FI24210P1"/>
    <property type="match status" value="1"/>
</dbReference>
<feature type="compositionally biased region" description="Pro residues" evidence="5">
    <location>
        <begin position="1"/>
        <end position="10"/>
    </location>
</feature>